<name>A0A0K9PZW0_ZOSMR</name>
<dbReference type="GO" id="GO:0080115">
    <property type="term" value="F:myosin XI tail binding"/>
    <property type="evidence" value="ECO:0007669"/>
    <property type="project" value="UniProtKB-ARBA"/>
</dbReference>
<evidence type="ECO:0000256" key="4">
    <source>
        <dbReference type="ARBA" id="ARBA00023136"/>
    </source>
</evidence>
<feature type="region of interest" description="Disordered" evidence="5">
    <location>
        <begin position="1"/>
        <end position="48"/>
    </location>
</feature>
<dbReference type="AlphaFoldDB" id="A0A0K9PZW0"/>
<evidence type="ECO:0000313" key="7">
    <source>
        <dbReference type="EMBL" id="KMZ73735.1"/>
    </source>
</evidence>
<dbReference type="EMBL" id="LFYR01000537">
    <property type="protein sequence ID" value="KMZ73735.1"/>
    <property type="molecule type" value="Genomic_DNA"/>
</dbReference>
<comment type="subcellular location">
    <subcellularLocation>
        <location evidence="1">Membrane</location>
    </subcellularLocation>
</comment>
<evidence type="ECO:0000256" key="5">
    <source>
        <dbReference type="SAM" id="MobiDB-lite"/>
    </source>
</evidence>
<keyword evidence="4" id="KW-0472">Membrane</keyword>
<protein>
    <recommendedName>
        <fullName evidence="6">GTD-binding domain-containing protein</fullName>
    </recommendedName>
</protein>
<reference evidence="8" key="1">
    <citation type="journal article" date="2016" name="Nature">
        <title>The genome of the seagrass Zostera marina reveals angiosperm adaptation to the sea.</title>
        <authorList>
            <person name="Olsen J.L."/>
            <person name="Rouze P."/>
            <person name="Verhelst B."/>
            <person name="Lin Y.-C."/>
            <person name="Bayer T."/>
            <person name="Collen J."/>
            <person name="Dattolo E."/>
            <person name="De Paoli E."/>
            <person name="Dittami S."/>
            <person name="Maumus F."/>
            <person name="Michel G."/>
            <person name="Kersting A."/>
            <person name="Lauritano C."/>
            <person name="Lohaus R."/>
            <person name="Toepel M."/>
            <person name="Tonon T."/>
            <person name="Vanneste K."/>
            <person name="Amirebrahimi M."/>
            <person name="Brakel J."/>
            <person name="Bostroem C."/>
            <person name="Chovatia M."/>
            <person name="Grimwood J."/>
            <person name="Jenkins J.W."/>
            <person name="Jueterbock A."/>
            <person name="Mraz A."/>
            <person name="Stam W.T."/>
            <person name="Tice H."/>
            <person name="Bornberg-Bauer E."/>
            <person name="Green P.J."/>
            <person name="Pearson G.A."/>
            <person name="Procaccini G."/>
            <person name="Duarte C.M."/>
            <person name="Schmutz J."/>
            <person name="Reusch T.B.H."/>
            <person name="Van de Peer Y."/>
        </authorList>
    </citation>
    <scope>NUCLEOTIDE SEQUENCE [LARGE SCALE GENOMIC DNA]</scope>
    <source>
        <strain evidence="8">cv. Finnish</strain>
    </source>
</reference>
<dbReference type="PANTHER" id="PTHR31422:SF0">
    <property type="entry name" value="MYOSIN-BINDING PROTEIN 7"/>
    <property type="match status" value="1"/>
</dbReference>
<evidence type="ECO:0000256" key="2">
    <source>
        <dbReference type="ARBA" id="ARBA00022692"/>
    </source>
</evidence>
<dbReference type="OrthoDB" id="1933744at2759"/>
<dbReference type="InterPro" id="IPR007656">
    <property type="entry name" value="GTD-bd"/>
</dbReference>
<sequence>MESSKSETKSMDSRSSFSSTSFPWHRSVKRRVELGTGSDEEMRTTTTTTAAATTTQRITATSTPVAVGVIENPRSETETDGDALSLQNLTIQGLTNELDKERNASSSAAVEAMSMILRLQREKAEVTMEARQFKLYVEEKMAHDQRQISYLEDIIYKREEMLQSVLGQLRSYKRRLVNCGVTTTSDQLEEYEEYEEQLPESRNRKSVSFDRVYSSTGIGQGKDDYDEDDLKTLNRRMQSIEEDREALQNEFGLDWEVEKRKKNPSGSPVLPSPRWFFSSFKSVFKNTWLGVPLFVKICLLLLYRKQILRVLFIPSLQPPK</sequence>
<feature type="compositionally biased region" description="Basic and acidic residues" evidence="5">
    <location>
        <begin position="1"/>
        <end position="12"/>
    </location>
</feature>
<dbReference type="PANTHER" id="PTHR31422">
    <property type="entry name" value="BNAANNG28530D PROTEIN"/>
    <property type="match status" value="1"/>
</dbReference>
<dbReference type="Pfam" id="PF04576">
    <property type="entry name" value="Zein-binding"/>
    <property type="match status" value="1"/>
</dbReference>
<dbReference type="PROSITE" id="PS51775">
    <property type="entry name" value="GTD_BINDING"/>
    <property type="match status" value="1"/>
</dbReference>
<keyword evidence="2" id="KW-0812">Transmembrane</keyword>
<organism evidence="7 8">
    <name type="scientific">Zostera marina</name>
    <name type="common">Eelgrass</name>
    <dbReference type="NCBI Taxonomy" id="29655"/>
    <lineage>
        <taxon>Eukaryota</taxon>
        <taxon>Viridiplantae</taxon>
        <taxon>Streptophyta</taxon>
        <taxon>Embryophyta</taxon>
        <taxon>Tracheophyta</taxon>
        <taxon>Spermatophyta</taxon>
        <taxon>Magnoliopsida</taxon>
        <taxon>Liliopsida</taxon>
        <taxon>Zosteraceae</taxon>
        <taxon>Zostera</taxon>
    </lineage>
</organism>
<evidence type="ECO:0000256" key="1">
    <source>
        <dbReference type="ARBA" id="ARBA00004370"/>
    </source>
</evidence>
<evidence type="ECO:0000313" key="8">
    <source>
        <dbReference type="Proteomes" id="UP000036987"/>
    </source>
</evidence>
<feature type="domain" description="GTD-binding" evidence="6">
    <location>
        <begin position="75"/>
        <end position="173"/>
    </location>
</feature>
<evidence type="ECO:0000259" key="6">
    <source>
        <dbReference type="PROSITE" id="PS51775"/>
    </source>
</evidence>
<evidence type="ECO:0000256" key="3">
    <source>
        <dbReference type="ARBA" id="ARBA00022989"/>
    </source>
</evidence>
<dbReference type="Proteomes" id="UP000036987">
    <property type="component" value="Unassembled WGS sequence"/>
</dbReference>
<proteinExistence type="predicted"/>
<gene>
    <name evidence="7" type="ORF">ZOSMA_141G00050</name>
</gene>
<dbReference type="GO" id="GO:0016020">
    <property type="term" value="C:membrane"/>
    <property type="evidence" value="ECO:0007669"/>
    <property type="project" value="UniProtKB-SubCell"/>
</dbReference>
<accession>A0A0K9PZW0</accession>
<keyword evidence="8" id="KW-1185">Reference proteome</keyword>
<comment type="caution">
    <text evidence="7">The sequence shown here is derived from an EMBL/GenBank/DDBJ whole genome shotgun (WGS) entry which is preliminary data.</text>
</comment>
<dbReference type="STRING" id="29655.A0A0K9PZW0"/>
<keyword evidence="3" id="KW-1133">Transmembrane helix</keyword>